<comment type="caution">
    <text evidence="1">The sequence shown here is derived from an EMBL/GenBank/DDBJ whole genome shotgun (WGS) entry which is preliminary data.</text>
</comment>
<reference evidence="2" key="1">
    <citation type="journal article" date="2019" name="Int. J. Syst. Evol. Microbiol.">
        <title>The Global Catalogue of Microorganisms (GCM) 10K type strain sequencing project: providing services to taxonomists for standard genome sequencing and annotation.</title>
        <authorList>
            <consortium name="The Broad Institute Genomics Platform"/>
            <consortium name="The Broad Institute Genome Sequencing Center for Infectious Disease"/>
            <person name="Wu L."/>
            <person name="Ma J."/>
        </authorList>
    </citation>
    <scope>NUCLEOTIDE SEQUENCE [LARGE SCALE GENOMIC DNA]</scope>
    <source>
        <strain evidence="2">CECT 8482</strain>
    </source>
</reference>
<proteinExistence type="predicted"/>
<evidence type="ECO:0000313" key="1">
    <source>
        <dbReference type="EMBL" id="MDN3710762.1"/>
    </source>
</evidence>
<organism evidence="1 2">
    <name type="scientific">Paracoccus cavernae</name>
    <dbReference type="NCBI Taxonomy" id="1571207"/>
    <lineage>
        <taxon>Bacteria</taxon>
        <taxon>Pseudomonadati</taxon>
        <taxon>Pseudomonadota</taxon>
        <taxon>Alphaproteobacteria</taxon>
        <taxon>Rhodobacterales</taxon>
        <taxon>Paracoccaceae</taxon>
        <taxon>Paracoccus</taxon>
    </lineage>
</organism>
<accession>A0ABT8D2C5</accession>
<keyword evidence="2" id="KW-1185">Reference proteome</keyword>
<gene>
    <name evidence="1" type="ORF">QWZ10_00995</name>
</gene>
<sequence>MAEALATISEVSGLGMIQIRADLAASGAAIAGAAGWICRSRPASRKTLPALWAGCRPTNCCWFCLPPRSRA</sequence>
<name>A0ABT8D2C5_9RHOB</name>
<dbReference type="EMBL" id="JAUFRC010000001">
    <property type="protein sequence ID" value="MDN3710762.1"/>
    <property type="molecule type" value="Genomic_DNA"/>
</dbReference>
<dbReference type="Proteomes" id="UP001243846">
    <property type="component" value="Unassembled WGS sequence"/>
</dbReference>
<evidence type="ECO:0000313" key="2">
    <source>
        <dbReference type="Proteomes" id="UP001243846"/>
    </source>
</evidence>
<protein>
    <submittedName>
        <fullName evidence="1">Uncharacterized protein</fullName>
    </submittedName>
</protein>